<reference evidence="9" key="1">
    <citation type="submission" date="2021-02" db="EMBL/GenBank/DDBJ databases">
        <authorList>
            <person name="Dougan E. K."/>
            <person name="Rhodes N."/>
            <person name="Thang M."/>
            <person name="Chan C."/>
        </authorList>
    </citation>
    <scope>NUCLEOTIDE SEQUENCE</scope>
</reference>
<sequence>VSWQSGSNSRRGALDEALRPRLELAPSTKHNDLVLRCVQPEAAEAIYQGLPVSPSPLALLGSSEKSSSRPQRSGPGKASCPPRTPAPRKAAWSDADDSDISSNVSSGGSAELEQELAALRFENAKLRSQNSALLLPCTLNCPGACHEVRLPGADAGACHWQNGPKKCLRFFKAYQSSGAGEIAVLDAHAIADGLDVGAAWGRHCLGSQAVPVRTLVPIRLLAMGHPALGNPALGIVRARFALWYLWAGLQSAKGVRFPVAWCSRPVPFSSATRSCPAGFSSNEKLQRRDELFVRRGLNGRHILSQQLGLKGNALQSLVQSLPGEIMDRIFGDKLLKPPLNEQGEVDYTASKMPLLHEARGKVIVKSRVCSCERCRQSLKQYNECVFMPTLKFRSKDGELEEFQQQRSCSSTGRTGRHCSSFTEDKLAHLVDSEVDRIGSLWRLNDWHQHFFSRTYPMGTRFSSTNFDPMDSWAAGVQMAALNYQTLDLPMLLNDGLFASRNQGCGYILKSRKVRGLAQGESPISTVKVEVISGHRLPRASVAVLQHAEEISSPCVKMTLATTEGDHQELVTKTVRNNGFDPHFGFEGEFRIEKEADPELVILVFEVLDKALGQRMCHAAIPLASIRPGLRWLPLHRRSHAAKSHQGVAHRHFGLLVKVELRRGRG</sequence>
<accession>A0A813IX23</accession>
<dbReference type="SUPFAM" id="SSF51695">
    <property type="entry name" value="PLC-like phosphodiesterases"/>
    <property type="match status" value="1"/>
</dbReference>
<gene>
    <name evidence="9" type="ORF">PGLA2088_LOCUS12424</name>
</gene>
<evidence type="ECO:0000313" key="10">
    <source>
        <dbReference type="Proteomes" id="UP000626109"/>
    </source>
</evidence>
<dbReference type="Proteomes" id="UP000626109">
    <property type="component" value="Unassembled WGS sequence"/>
</dbReference>
<dbReference type="PANTHER" id="PTHR10336:SF36">
    <property type="entry name" value="1-PHOSPHATIDYLINOSITOL 4,5-BISPHOSPHATE PHOSPHODIESTERASE BETA-4"/>
    <property type="match status" value="1"/>
</dbReference>
<dbReference type="CDD" id="cd00275">
    <property type="entry name" value="C2_PLC_like"/>
    <property type="match status" value="1"/>
</dbReference>
<dbReference type="GO" id="GO:0004435">
    <property type="term" value="F:phosphatidylinositol-4,5-bisphosphate phospholipase C activity"/>
    <property type="evidence" value="ECO:0007669"/>
    <property type="project" value="UniProtKB-EC"/>
</dbReference>
<dbReference type="AlphaFoldDB" id="A0A813IX23"/>
<name>A0A813IX23_POLGL</name>
<dbReference type="InterPro" id="IPR000008">
    <property type="entry name" value="C2_dom"/>
</dbReference>
<dbReference type="PANTHER" id="PTHR10336">
    <property type="entry name" value="PHOSPHOINOSITIDE-SPECIFIC PHOSPHOLIPASE C FAMILY PROTEIN"/>
    <property type="match status" value="1"/>
</dbReference>
<dbReference type="PRINTS" id="PR00390">
    <property type="entry name" value="PHPHLIPASEC"/>
</dbReference>
<evidence type="ECO:0000256" key="3">
    <source>
        <dbReference type="ARBA" id="ARBA00022963"/>
    </source>
</evidence>
<dbReference type="PROSITE" id="PS50008">
    <property type="entry name" value="PIPLC_Y_DOMAIN"/>
    <property type="match status" value="1"/>
</dbReference>
<dbReference type="PROSITE" id="PS50004">
    <property type="entry name" value="C2"/>
    <property type="match status" value="1"/>
</dbReference>
<evidence type="ECO:0000256" key="5">
    <source>
        <dbReference type="RuleBase" id="RU361133"/>
    </source>
</evidence>
<dbReference type="SMART" id="SM00149">
    <property type="entry name" value="PLCYc"/>
    <property type="match status" value="1"/>
</dbReference>
<proteinExistence type="predicted"/>
<feature type="compositionally biased region" description="Basic and acidic residues" evidence="6">
    <location>
        <begin position="12"/>
        <end position="22"/>
    </location>
</feature>
<dbReference type="GO" id="GO:0016042">
    <property type="term" value="P:lipid catabolic process"/>
    <property type="evidence" value="ECO:0007669"/>
    <property type="project" value="UniProtKB-KW"/>
</dbReference>
<keyword evidence="2 5" id="KW-0378">Hydrolase</keyword>
<dbReference type="InterPro" id="IPR001192">
    <property type="entry name" value="PI-PLC_fam"/>
</dbReference>
<evidence type="ECO:0000256" key="2">
    <source>
        <dbReference type="ARBA" id="ARBA00022801"/>
    </source>
</evidence>
<evidence type="ECO:0000256" key="1">
    <source>
        <dbReference type="ARBA" id="ARBA00012368"/>
    </source>
</evidence>
<feature type="region of interest" description="Disordered" evidence="6">
    <location>
        <begin position="1"/>
        <end position="31"/>
    </location>
</feature>
<dbReference type="Gene3D" id="2.60.40.150">
    <property type="entry name" value="C2 domain"/>
    <property type="match status" value="1"/>
</dbReference>
<dbReference type="SUPFAM" id="SSF49562">
    <property type="entry name" value="C2 domain (Calcium/lipid-binding domain, CaLB)"/>
    <property type="match status" value="1"/>
</dbReference>
<dbReference type="GO" id="GO:0048015">
    <property type="term" value="P:phosphatidylinositol-mediated signaling"/>
    <property type="evidence" value="ECO:0007669"/>
    <property type="project" value="TreeGrafter"/>
</dbReference>
<dbReference type="EMBL" id="CAJNNW010014630">
    <property type="protein sequence ID" value="CAE8656868.1"/>
    <property type="molecule type" value="Genomic_DNA"/>
</dbReference>
<comment type="catalytic activity">
    <reaction evidence="5">
        <text>a 1,2-diacyl-sn-glycero-3-phospho-(1D-myo-inositol-4,5-bisphosphate) + H2O = 1D-myo-inositol 1,4,5-trisphosphate + a 1,2-diacyl-sn-glycerol + H(+)</text>
        <dbReference type="Rhea" id="RHEA:33179"/>
        <dbReference type="ChEBI" id="CHEBI:15377"/>
        <dbReference type="ChEBI" id="CHEBI:15378"/>
        <dbReference type="ChEBI" id="CHEBI:17815"/>
        <dbReference type="ChEBI" id="CHEBI:58456"/>
        <dbReference type="ChEBI" id="CHEBI:203600"/>
        <dbReference type="EC" id="3.1.4.11"/>
    </reaction>
</comment>
<protein>
    <recommendedName>
        <fullName evidence="1 5">Phosphoinositide phospholipase C</fullName>
        <ecNumber evidence="1 5">3.1.4.11</ecNumber>
    </recommendedName>
</protein>
<evidence type="ECO:0000256" key="6">
    <source>
        <dbReference type="SAM" id="MobiDB-lite"/>
    </source>
</evidence>
<evidence type="ECO:0000259" key="7">
    <source>
        <dbReference type="PROSITE" id="PS50004"/>
    </source>
</evidence>
<dbReference type="Gene3D" id="3.20.20.190">
    <property type="entry name" value="Phosphatidylinositol (PI) phosphodiesterase"/>
    <property type="match status" value="1"/>
</dbReference>
<feature type="compositionally biased region" description="Low complexity" evidence="6">
    <location>
        <begin position="62"/>
        <end position="73"/>
    </location>
</feature>
<keyword evidence="3 5" id="KW-0442">Lipid degradation</keyword>
<dbReference type="InterPro" id="IPR017946">
    <property type="entry name" value="PLC-like_Pdiesterase_TIM-brl"/>
</dbReference>
<evidence type="ECO:0000256" key="4">
    <source>
        <dbReference type="ARBA" id="ARBA00023098"/>
    </source>
</evidence>
<organism evidence="9 10">
    <name type="scientific">Polarella glacialis</name>
    <name type="common">Dinoflagellate</name>
    <dbReference type="NCBI Taxonomy" id="89957"/>
    <lineage>
        <taxon>Eukaryota</taxon>
        <taxon>Sar</taxon>
        <taxon>Alveolata</taxon>
        <taxon>Dinophyceae</taxon>
        <taxon>Suessiales</taxon>
        <taxon>Suessiaceae</taxon>
        <taxon>Polarella</taxon>
    </lineage>
</organism>
<feature type="region of interest" description="Disordered" evidence="6">
    <location>
        <begin position="57"/>
        <end position="107"/>
    </location>
</feature>
<dbReference type="Pfam" id="PF00387">
    <property type="entry name" value="PI-PLC-Y"/>
    <property type="match status" value="1"/>
</dbReference>
<evidence type="ECO:0000259" key="8">
    <source>
        <dbReference type="PROSITE" id="PS50008"/>
    </source>
</evidence>
<evidence type="ECO:0000313" key="9">
    <source>
        <dbReference type="EMBL" id="CAE8656868.1"/>
    </source>
</evidence>
<feature type="compositionally biased region" description="Polar residues" evidence="6">
    <location>
        <begin position="1"/>
        <end position="10"/>
    </location>
</feature>
<dbReference type="GO" id="GO:0051209">
    <property type="term" value="P:release of sequestered calcium ion into cytosol"/>
    <property type="evidence" value="ECO:0007669"/>
    <property type="project" value="TreeGrafter"/>
</dbReference>
<comment type="caution">
    <text evidence="9">The sequence shown here is derived from an EMBL/GenBank/DDBJ whole genome shotgun (WGS) entry which is preliminary data.</text>
</comment>
<feature type="domain" description="C2" evidence="7">
    <location>
        <begin position="503"/>
        <end position="636"/>
    </location>
</feature>
<keyword evidence="4 5" id="KW-0443">Lipid metabolism</keyword>
<feature type="domain" description="PI-PLC Y-box" evidence="8">
    <location>
        <begin position="385"/>
        <end position="514"/>
    </location>
</feature>
<dbReference type="InterPro" id="IPR001711">
    <property type="entry name" value="PLipase_C_Pinositol-sp_Y"/>
</dbReference>
<dbReference type="Pfam" id="PF00168">
    <property type="entry name" value="C2"/>
    <property type="match status" value="1"/>
</dbReference>
<dbReference type="EC" id="3.1.4.11" evidence="1 5"/>
<feature type="non-terminal residue" evidence="9">
    <location>
        <position position="1"/>
    </location>
</feature>
<dbReference type="SMART" id="SM00239">
    <property type="entry name" value="C2"/>
    <property type="match status" value="1"/>
</dbReference>
<dbReference type="InterPro" id="IPR035892">
    <property type="entry name" value="C2_domain_sf"/>
</dbReference>